<accession>A0ACC0TYJ9</accession>
<evidence type="ECO:0000313" key="1">
    <source>
        <dbReference type="EMBL" id="KAI9453731.1"/>
    </source>
</evidence>
<organism evidence="1 2">
    <name type="scientific">Russula earlei</name>
    <dbReference type="NCBI Taxonomy" id="71964"/>
    <lineage>
        <taxon>Eukaryota</taxon>
        <taxon>Fungi</taxon>
        <taxon>Dikarya</taxon>
        <taxon>Basidiomycota</taxon>
        <taxon>Agaricomycotina</taxon>
        <taxon>Agaricomycetes</taxon>
        <taxon>Russulales</taxon>
        <taxon>Russulaceae</taxon>
        <taxon>Russula</taxon>
    </lineage>
</organism>
<gene>
    <name evidence="1" type="ORF">F5148DRAFT_985422</name>
</gene>
<evidence type="ECO:0000313" key="2">
    <source>
        <dbReference type="Proteomes" id="UP001207468"/>
    </source>
</evidence>
<name>A0ACC0TYJ9_9AGAM</name>
<dbReference type="EMBL" id="JAGFNK010000293">
    <property type="protein sequence ID" value="KAI9453731.1"/>
    <property type="molecule type" value="Genomic_DNA"/>
</dbReference>
<proteinExistence type="predicted"/>
<protein>
    <submittedName>
        <fullName evidence="1">Major facilitator superfamily domain-containing protein</fullName>
    </submittedName>
</protein>
<reference evidence="1" key="1">
    <citation type="submission" date="2021-03" db="EMBL/GenBank/DDBJ databases">
        <title>Evolutionary priming and transition to the ectomycorrhizal habit in an iconic lineage of mushroom-forming fungi: is preadaptation a requirement?</title>
        <authorList>
            <consortium name="DOE Joint Genome Institute"/>
            <person name="Looney B.P."/>
            <person name="Miyauchi S."/>
            <person name="Morin E."/>
            <person name="Drula E."/>
            <person name="Courty P.E."/>
            <person name="Chicoki N."/>
            <person name="Fauchery L."/>
            <person name="Kohler A."/>
            <person name="Kuo A."/>
            <person name="LaButti K."/>
            <person name="Pangilinan J."/>
            <person name="Lipzen A."/>
            <person name="Riley R."/>
            <person name="Andreopoulos W."/>
            <person name="He G."/>
            <person name="Johnson J."/>
            <person name="Barry K.W."/>
            <person name="Grigoriev I.V."/>
            <person name="Nagy L."/>
            <person name="Hibbett D."/>
            <person name="Henrissat B."/>
            <person name="Matheny P.B."/>
            <person name="Labbe J."/>
            <person name="Martin A.F."/>
        </authorList>
    </citation>
    <scope>NUCLEOTIDE SEQUENCE</scope>
    <source>
        <strain evidence="1">BPL698</strain>
    </source>
</reference>
<keyword evidence="2" id="KW-1185">Reference proteome</keyword>
<sequence>MPNENSPLLPQSKSSQRVEYGVPMTTQTTIYDRFTPGRKRMILALVSLAGMIPLFVIGSFVPCIPQISRDLHSTGTVIKQQPPAVLTCLFIVLTEAILFAADGRRPVYLTVLPIFVGGSLGVSLARSAPQLMLFRVVQAFGGGGGGMSVGAGIISDIYRSEERGAAMGFFFAASLLGPSLSPIVGGLAASHASWRVLQLILGMCGAALFVAKLLFLPETSWPRARGIDKLREAGDAGDVRWSYLQNPFKHVSILQSPNVLLLIFIPYMTFYAMMGLTTDLTLLIPLSYTIGARYNIKNEVVIGALLLPGGLASALGAPIAGRVSDRVVVGWRKKRNGRWVPEDRLRAALPGAFVLLPLSVLLSGVFTHYVPGTTGLVLNAVCLFVSGIGVRNTPTAQSMWFLTPIAAYNVDILRGRSAEVFAVTSALRHCITALATATFLPLINCVGVLATDAIAAGVAWTMLTCVAGRLLWITIRYEERMRAWVDVGYSVEWEH</sequence>
<dbReference type="Proteomes" id="UP001207468">
    <property type="component" value="Unassembled WGS sequence"/>
</dbReference>
<comment type="caution">
    <text evidence="1">The sequence shown here is derived from an EMBL/GenBank/DDBJ whole genome shotgun (WGS) entry which is preliminary data.</text>
</comment>